<dbReference type="EMBL" id="MLJW01007955">
    <property type="protein sequence ID" value="OIQ64640.1"/>
    <property type="molecule type" value="Genomic_DNA"/>
</dbReference>
<proteinExistence type="predicted"/>
<sequence>MECVTNFLGYTIKPLTITASAQAERSQADINRLALQLLENALLLERYPTVRVH</sequence>
<reference evidence="1" key="1">
    <citation type="submission" date="2016-10" db="EMBL/GenBank/DDBJ databases">
        <title>Sequence of Gallionella enrichment culture.</title>
        <authorList>
            <person name="Poehlein A."/>
            <person name="Muehling M."/>
            <person name="Daniel R."/>
        </authorList>
    </citation>
    <scope>NUCLEOTIDE SEQUENCE</scope>
</reference>
<gene>
    <name evidence="1" type="ORF">GALL_538090</name>
</gene>
<accession>A0A1J5P200</accession>
<name>A0A1J5P200_9ZZZZ</name>
<comment type="caution">
    <text evidence="1">The sequence shown here is derived from an EMBL/GenBank/DDBJ whole genome shotgun (WGS) entry which is preliminary data.</text>
</comment>
<protein>
    <submittedName>
        <fullName evidence="1">Uncharacterized protein</fullName>
    </submittedName>
</protein>
<dbReference type="AlphaFoldDB" id="A0A1J5P200"/>
<organism evidence="1">
    <name type="scientific">mine drainage metagenome</name>
    <dbReference type="NCBI Taxonomy" id="410659"/>
    <lineage>
        <taxon>unclassified sequences</taxon>
        <taxon>metagenomes</taxon>
        <taxon>ecological metagenomes</taxon>
    </lineage>
</organism>
<evidence type="ECO:0000313" key="1">
    <source>
        <dbReference type="EMBL" id="OIQ64640.1"/>
    </source>
</evidence>